<dbReference type="GO" id="GO:0000162">
    <property type="term" value="P:L-tryptophan biosynthetic process"/>
    <property type="evidence" value="ECO:0007669"/>
    <property type="project" value="TreeGrafter"/>
</dbReference>
<feature type="domain" description="Chorismate-utilising enzyme C-terminal" evidence="3">
    <location>
        <begin position="255"/>
        <end position="508"/>
    </location>
</feature>
<dbReference type="EMBL" id="FWXY01000010">
    <property type="protein sequence ID" value="SMC79266.1"/>
    <property type="molecule type" value="Genomic_DNA"/>
</dbReference>
<dbReference type="InterPro" id="IPR043131">
    <property type="entry name" value="BCAT-like_N"/>
</dbReference>
<name>A0A1W2C2D0_9BACT</name>
<dbReference type="GO" id="GO:0046820">
    <property type="term" value="F:4-amino-4-deoxychorismate synthase activity"/>
    <property type="evidence" value="ECO:0007669"/>
    <property type="project" value="UniProtKB-EC"/>
</dbReference>
<dbReference type="EC" id="2.6.1.85" evidence="1"/>
<feature type="domain" description="Anthranilate synthase component I N-terminal" evidence="4">
    <location>
        <begin position="56"/>
        <end position="181"/>
    </location>
</feature>
<dbReference type="InterPro" id="IPR019999">
    <property type="entry name" value="Anth_synth_I-like"/>
</dbReference>
<dbReference type="InterPro" id="IPR006805">
    <property type="entry name" value="Anth_synth_I_N"/>
</dbReference>
<dbReference type="PANTHER" id="PTHR11236">
    <property type="entry name" value="AMINOBENZOATE/ANTHRANILATE SYNTHASE"/>
    <property type="match status" value="1"/>
</dbReference>
<reference evidence="5 6" key="1">
    <citation type="submission" date="2017-04" db="EMBL/GenBank/DDBJ databases">
        <authorList>
            <person name="Afonso C.L."/>
            <person name="Miller P.J."/>
            <person name="Scott M.A."/>
            <person name="Spackman E."/>
            <person name="Goraichik I."/>
            <person name="Dimitrov K.M."/>
            <person name="Suarez D.L."/>
            <person name="Swayne D.E."/>
        </authorList>
    </citation>
    <scope>NUCLEOTIDE SEQUENCE [LARGE SCALE GENOMIC DNA]</scope>
    <source>
        <strain evidence="5 6">DSM 3385</strain>
    </source>
</reference>
<dbReference type="PRINTS" id="PR00095">
    <property type="entry name" value="ANTSNTHASEI"/>
</dbReference>
<dbReference type="InterPro" id="IPR005801">
    <property type="entry name" value="ADC_synthase"/>
</dbReference>
<sequence length="801" mass="88265">MAEKNRAIHFSVEQEAVDTSVMASLNELLKRLPQISSLERDTLSLAVSLESFATPLAARPGTVVLLSGGTMDCARYHILAAEPWLTLMCHGTQVEVTVSKESFSFSMDPFEALSTLVSFFKISSPREVFSPVMSGLFGYLSYDLKDRIEDLPRTCSPRNLPDLFLVLPSVVVVHDKLNATTELFSPVLSPGADFSHISSFIEVHRKEILAAAHDNGGQKCNKMSNDNGATLFRGTGELREDYSIDSCGFTSNFTRKSYMAAVDRILSYIRAGDIYQVNLSQRYETGFQGNAYTLFRDLYHRNPAPFFAFINAGDHQIVSTSPERFIRRAGHRLETRPIKGTLPRGKNPEEDQALARELTGSTKDDAELSMIVDLMRNDLGRVARGGSVEVMAHKRLEPYDNVFHLVSDVTAVLDNHMDAVDVIRATFPGGSITGCPKIRAMEIIDELESVQRHVYTGSLGYISFHDTMDLSIAIRTATVANGRINYSVGGGIVFDSDPEKEYEETLHKGKTLMDILMSKGCSTTPEAPLSAWVNGEIIPQDLAKLDALSPGAQYGAGLFETLRVNRGEPCFLSEHIHRFNTSWQALFHTSPPDISWKTIIDNLVDLNGLGGTVAAVKIMAALGRGPLGAASGRRDFLAVFVRPYVHRLEASQQPGLRLISYPFGRQTPLADHKTLNYLFYDRAGEYARKHHGDEALILNTDGSVSETNTCALFALEGNTLYLPTSPHVLPGVTVQKAVSFMEKQGVDVKIKKLDVHGLCAMEHVCAANALMGIVPVISIDAHTFVPATDHCRRLNYWLDDA</sequence>
<dbReference type="Pfam" id="PF04715">
    <property type="entry name" value="Anth_synt_I_N"/>
    <property type="match status" value="1"/>
</dbReference>
<dbReference type="Gene3D" id="3.30.470.10">
    <property type="match status" value="1"/>
</dbReference>
<dbReference type="AlphaFoldDB" id="A0A1W2C2D0"/>
<dbReference type="STRING" id="1121400.SAMN02746065_11083"/>
<evidence type="ECO:0000313" key="6">
    <source>
        <dbReference type="Proteomes" id="UP000192418"/>
    </source>
</evidence>
<evidence type="ECO:0000313" key="5">
    <source>
        <dbReference type="EMBL" id="SMC79266.1"/>
    </source>
</evidence>
<evidence type="ECO:0000256" key="2">
    <source>
        <dbReference type="ARBA" id="ARBA00022679"/>
    </source>
</evidence>
<dbReference type="Gene3D" id="3.60.120.10">
    <property type="entry name" value="Anthranilate synthase"/>
    <property type="match status" value="1"/>
</dbReference>
<dbReference type="Pfam" id="PF00425">
    <property type="entry name" value="Chorismate_bind"/>
    <property type="match status" value="1"/>
</dbReference>
<evidence type="ECO:0000256" key="1">
    <source>
        <dbReference type="ARBA" id="ARBA00013139"/>
    </source>
</evidence>
<dbReference type="InterPro" id="IPR043132">
    <property type="entry name" value="BCAT-like_C"/>
</dbReference>
<dbReference type="InterPro" id="IPR005802">
    <property type="entry name" value="ADC_synth_comp_1"/>
</dbReference>
<keyword evidence="6" id="KW-1185">Reference proteome</keyword>
<dbReference type="SUPFAM" id="SSF56322">
    <property type="entry name" value="ADC synthase"/>
    <property type="match status" value="1"/>
</dbReference>
<dbReference type="RefSeq" id="WP_170923794.1">
    <property type="nucleotide sequence ID" value="NZ_FWXY01000010.1"/>
</dbReference>
<dbReference type="InterPro" id="IPR015890">
    <property type="entry name" value="Chorismate_C"/>
</dbReference>
<dbReference type="InterPro" id="IPR036038">
    <property type="entry name" value="Aminotransferase-like"/>
</dbReference>
<evidence type="ECO:0000259" key="3">
    <source>
        <dbReference type="Pfam" id="PF00425"/>
    </source>
</evidence>
<protein>
    <recommendedName>
        <fullName evidence="1">aminodeoxychorismate synthase</fullName>
        <ecNumber evidence="1">2.6.1.85</ecNumber>
    </recommendedName>
</protein>
<proteinExistence type="predicted"/>
<gene>
    <name evidence="5" type="ORF">SAMN02746065_11083</name>
</gene>
<dbReference type="Gene3D" id="3.20.10.10">
    <property type="entry name" value="D-amino Acid Aminotransferase, subunit A, domain 2"/>
    <property type="match status" value="1"/>
</dbReference>
<evidence type="ECO:0000259" key="4">
    <source>
        <dbReference type="Pfam" id="PF04715"/>
    </source>
</evidence>
<dbReference type="InterPro" id="IPR001544">
    <property type="entry name" value="Aminotrans_IV"/>
</dbReference>
<dbReference type="Pfam" id="PF01063">
    <property type="entry name" value="Aminotran_4"/>
    <property type="match status" value="1"/>
</dbReference>
<dbReference type="SUPFAM" id="SSF56752">
    <property type="entry name" value="D-aminoacid aminotransferase-like PLP-dependent enzymes"/>
    <property type="match status" value="1"/>
</dbReference>
<dbReference type="PANTHER" id="PTHR11236:SF50">
    <property type="entry name" value="AMINODEOXYCHORISMATE SYNTHASE COMPONENT 1"/>
    <property type="match status" value="1"/>
</dbReference>
<keyword evidence="2" id="KW-0808">Transferase</keyword>
<accession>A0A1W2C2D0</accession>
<dbReference type="GO" id="GO:0009396">
    <property type="term" value="P:folic acid-containing compound biosynthetic process"/>
    <property type="evidence" value="ECO:0007669"/>
    <property type="project" value="InterPro"/>
</dbReference>
<dbReference type="NCBIfam" id="TIGR00553">
    <property type="entry name" value="pabB"/>
    <property type="match status" value="1"/>
</dbReference>
<organism evidence="5 6">
    <name type="scientific">Desulfocicer vacuolatum DSM 3385</name>
    <dbReference type="NCBI Taxonomy" id="1121400"/>
    <lineage>
        <taxon>Bacteria</taxon>
        <taxon>Pseudomonadati</taxon>
        <taxon>Thermodesulfobacteriota</taxon>
        <taxon>Desulfobacteria</taxon>
        <taxon>Desulfobacterales</taxon>
        <taxon>Desulfobacteraceae</taxon>
        <taxon>Desulfocicer</taxon>
    </lineage>
</organism>
<dbReference type="Proteomes" id="UP000192418">
    <property type="component" value="Unassembled WGS sequence"/>
</dbReference>